<name>A0A9Q4EN64_9BACI</name>
<dbReference type="Proteomes" id="UP001164713">
    <property type="component" value="Chromosome"/>
</dbReference>
<dbReference type="EMBL" id="CP114066">
    <property type="protein sequence ID" value="WAT22365.1"/>
    <property type="molecule type" value="Genomic_DNA"/>
</dbReference>
<dbReference type="Proteomes" id="UP000234803">
    <property type="component" value="Unassembled WGS sequence"/>
</dbReference>
<evidence type="ECO:0000313" key="5">
    <source>
        <dbReference type="Proteomes" id="UP001073053"/>
    </source>
</evidence>
<dbReference type="EMBL" id="JALAWA010000016">
    <property type="protein sequence ID" value="MCY9186750.1"/>
    <property type="molecule type" value="Genomic_DNA"/>
</dbReference>
<organism evidence="1 5">
    <name type="scientific">Bacillus halotolerans</name>
    <dbReference type="NCBI Taxonomy" id="260554"/>
    <lineage>
        <taxon>Bacteria</taxon>
        <taxon>Bacillati</taxon>
        <taxon>Bacillota</taxon>
        <taxon>Bacilli</taxon>
        <taxon>Bacillales</taxon>
        <taxon>Bacillaceae</taxon>
        <taxon>Bacillus</taxon>
    </lineage>
</organism>
<dbReference type="InterPro" id="IPR035384">
    <property type="entry name" value="YhdX-like"/>
</dbReference>
<reference evidence="1" key="2">
    <citation type="submission" date="2022-02" db="EMBL/GenBank/DDBJ databases">
        <title>Crop Bioprotection Bacillus Genome Sequencing.</title>
        <authorList>
            <person name="Dunlap C."/>
        </authorList>
    </citation>
    <scope>NUCLEOTIDE SEQUENCE</scope>
    <source>
        <strain evidence="1">EC49O2N-C10</strain>
    </source>
</reference>
<evidence type="ECO:0000313" key="1">
    <source>
        <dbReference type="EMBL" id="MCY9186750.1"/>
    </source>
</evidence>
<dbReference type="Pfam" id="PF17444">
    <property type="entry name" value="YhdX"/>
    <property type="match status" value="1"/>
</dbReference>
<evidence type="ECO:0000313" key="6">
    <source>
        <dbReference type="Proteomes" id="UP001164713"/>
    </source>
</evidence>
<evidence type="ECO:0000313" key="3">
    <source>
        <dbReference type="EMBL" id="WAT22365.1"/>
    </source>
</evidence>
<sequence>MGKGRIRVEERIKAETDVEMQKATLLDQTQTKKSK</sequence>
<gene>
    <name evidence="2" type="ORF">CUU63_14425</name>
    <name evidence="1" type="ORF">MOF03_19265</name>
    <name evidence="3" type="ORF">O0R52_05225</name>
</gene>
<evidence type="ECO:0000313" key="2">
    <source>
        <dbReference type="EMBL" id="PLS06254.1"/>
    </source>
</evidence>
<keyword evidence="6" id="KW-1185">Reference proteome</keyword>
<reference evidence="3" key="3">
    <citation type="submission" date="2022-12" db="EMBL/GenBank/DDBJ databases">
        <title>Genomic of Bacillus halotolerans.</title>
        <authorList>
            <person name="Xu G."/>
            <person name="Ding Y."/>
        </authorList>
    </citation>
    <scope>NUCLEOTIDE SEQUENCE</scope>
    <source>
        <strain evidence="3">B13</strain>
    </source>
</reference>
<dbReference type="KEGG" id="bht:DIC78_04820"/>
<proteinExistence type="predicted"/>
<reference evidence="2 4" key="1">
    <citation type="submission" date="2017-12" db="EMBL/GenBank/DDBJ databases">
        <title>Comparative Functional Genomics of Dry Heat Resistant strains isolated from the Viking Spacecraft.</title>
        <authorList>
            <person name="Seuylemezian A."/>
            <person name="Cooper K."/>
            <person name="Vaishampayan P."/>
        </authorList>
    </citation>
    <scope>NUCLEOTIDE SEQUENCE [LARGE SCALE GENOMIC DNA]</scope>
    <source>
        <strain evidence="2 4">V48-19</strain>
    </source>
</reference>
<accession>A0A9Q4EN64</accession>
<dbReference type="Proteomes" id="UP001073053">
    <property type="component" value="Unassembled WGS sequence"/>
</dbReference>
<dbReference type="RefSeq" id="WP_024120747.1">
    <property type="nucleotide sequence ID" value="NZ_ASJT01000029.1"/>
</dbReference>
<protein>
    <submittedName>
        <fullName evidence="1">YhdX family protein</fullName>
    </submittedName>
</protein>
<dbReference type="EMBL" id="PGUV01000011">
    <property type="protein sequence ID" value="PLS06254.1"/>
    <property type="molecule type" value="Genomic_DNA"/>
</dbReference>
<dbReference type="GeneID" id="50134222"/>
<dbReference type="AlphaFoldDB" id="A0A9Q4EN64"/>
<evidence type="ECO:0000313" key="4">
    <source>
        <dbReference type="Proteomes" id="UP000234803"/>
    </source>
</evidence>